<feature type="domain" description="SEC7" evidence="3">
    <location>
        <begin position="49"/>
        <end position="156"/>
    </location>
</feature>
<dbReference type="InterPro" id="IPR023394">
    <property type="entry name" value="Sec7_C_sf"/>
</dbReference>
<comment type="subcellular location">
    <subcellularLocation>
        <location evidence="2">Cytoplasm</location>
        <location evidence="2">Cytosol</location>
    </subcellularLocation>
    <subcellularLocation>
        <location evidence="1">Membrane</location>
        <topology evidence="1">Peripheral membrane protein</topology>
        <orientation evidence="1">Cytoplasmic side</orientation>
    </subcellularLocation>
</comment>
<dbReference type="GO" id="GO:0005829">
    <property type="term" value="C:cytosol"/>
    <property type="evidence" value="ECO:0007669"/>
    <property type="project" value="UniProtKB-SubCell"/>
</dbReference>
<evidence type="ECO:0000313" key="4">
    <source>
        <dbReference type="EMBL" id="KAJ6423569.1"/>
    </source>
</evidence>
<dbReference type="GO" id="GO:0032012">
    <property type="term" value="P:regulation of ARF protein signal transduction"/>
    <property type="evidence" value="ECO:0007669"/>
    <property type="project" value="InterPro"/>
</dbReference>
<dbReference type="Gene3D" id="1.10.220.20">
    <property type="match status" value="1"/>
</dbReference>
<reference evidence="4 5" key="1">
    <citation type="journal article" date="2023" name="Int. J. Mol. Sci.">
        <title>De Novo Assembly and Annotation of 11 Diverse Shrub Willow (Salix) Genomes Reveals Novel Gene Organization in Sex-Linked Regions.</title>
        <authorList>
            <person name="Hyden B."/>
            <person name="Feng K."/>
            <person name="Yates T.B."/>
            <person name="Jawdy S."/>
            <person name="Cereghino C."/>
            <person name="Smart L.B."/>
            <person name="Muchero W."/>
        </authorList>
    </citation>
    <scope>NUCLEOTIDE SEQUENCE [LARGE SCALE GENOMIC DNA]</scope>
    <source>
        <tissue evidence="4">Shoot tip</tissue>
    </source>
</reference>
<sequence>MVSGIVLILYYHLRAETKTPARGFLLCDFETCTEQIGCFLPAARGCHGGSCRLPAGRKPLMVEMHASLDCDGMAERICNGSYTVGLDKNLVGDFLGNHDDFCVQILHELAWTFDFQDMNVDTALRLFLETVTLPGESQKLQRALEAFSERYYEQPP</sequence>
<dbReference type="GO" id="GO:0016020">
    <property type="term" value="C:membrane"/>
    <property type="evidence" value="ECO:0007669"/>
    <property type="project" value="UniProtKB-SubCell"/>
</dbReference>
<dbReference type="Proteomes" id="UP001162972">
    <property type="component" value="Chromosome 16"/>
</dbReference>
<dbReference type="SMART" id="SM00222">
    <property type="entry name" value="Sec7"/>
    <property type="match status" value="1"/>
</dbReference>
<proteinExistence type="predicted"/>
<accession>A0AAD6PBD1</accession>
<dbReference type="InterPro" id="IPR035999">
    <property type="entry name" value="Sec7_dom_sf"/>
</dbReference>
<dbReference type="AlphaFoldDB" id="A0AAD6PBD1"/>
<dbReference type="PANTHER" id="PTHR10663:SF388">
    <property type="entry name" value="GOLGI-SPECIFIC BREFELDIN A-RESISTANCE GUANINE NUCLEOTIDE EXCHANGE FACTOR 1"/>
    <property type="match status" value="1"/>
</dbReference>
<comment type="caution">
    <text evidence="4">The sequence shown here is derived from an EMBL/GenBank/DDBJ whole genome shotgun (WGS) entry which is preliminary data.</text>
</comment>
<dbReference type="InterPro" id="IPR000904">
    <property type="entry name" value="Sec7_dom"/>
</dbReference>
<dbReference type="EMBL" id="JAPFFJ010000006">
    <property type="protein sequence ID" value="KAJ6423569.1"/>
    <property type="molecule type" value="Genomic_DNA"/>
</dbReference>
<dbReference type="Pfam" id="PF01369">
    <property type="entry name" value="Sec7"/>
    <property type="match status" value="1"/>
</dbReference>
<dbReference type="PROSITE" id="PS50190">
    <property type="entry name" value="SEC7"/>
    <property type="match status" value="1"/>
</dbReference>
<evidence type="ECO:0000313" key="5">
    <source>
        <dbReference type="Proteomes" id="UP001162972"/>
    </source>
</evidence>
<evidence type="ECO:0000256" key="2">
    <source>
        <dbReference type="ARBA" id="ARBA00004514"/>
    </source>
</evidence>
<dbReference type="GO" id="GO:0012505">
    <property type="term" value="C:endomembrane system"/>
    <property type="evidence" value="ECO:0007669"/>
    <property type="project" value="UniProtKB-ARBA"/>
</dbReference>
<name>A0AAD6PBD1_9ROSI</name>
<dbReference type="GO" id="GO:0005085">
    <property type="term" value="F:guanyl-nucleotide exchange factor activity"/>
    <property type="evidence" value="ECO:0007669"/>
    <property type="project" value="InterPro"/>
</dbReference>
<dbReference type="GO" id="GO:0016192">
    <property type="term" value="P:vesicle-mediated transport"/>
    <property type="evidence" value="ECO:0007669"/>
    <property type="project" value="UniProtKB-ARBA"/>
</dbReference>
<gene>
    <name evidence="4" type="ORF">OIU84_024524</name>
</gene>
<evidence type="ECO:0000256" key="1">
    <source>
        <dbReference type="ARBA" id="ARBA00004287"/>
    </source>
</evidence>
<dbReference type="PANTHER" id="PTHR10663">
    <property type="entry name" value="GUANYL-NUCLEOTIDE EXCHANGE FACTOR"/>
    <property type="match status" value="1"/>
</dbReference>
<organism evidence="4 5">
    <name type="scientific">Salix udensis</name>
    <dbReference type="NCBI Taxonomy" id="889485"/>
    <lineage>
        <taxon>Eukaryota</taxon>
        <taxon>Viridiplantae</taxon>
        <taxon>Streptophyta</taxon>
        <taxon>Embryophyta</taxon>
        <taxon>Tracheophyta</taxon>
        <taxon>Spermatophyta</taxon>
        <taxon>Magnoliopsida</taxon>
        <taxon>eudicotyledons</taxon>
        <taxon>Gunneridae</taxon>
        <taxon>Pentapetalae</taxon>
        <taxon>rosids</taxon>
        <taxon>fabids</taxon>
        <taxon>Malpighiales</taxon>
        <taxon>Salicaceae</taxon>
        <taxon>Saliceae</taxon>
        <taxon>Salix</taxon>
    </lineage>
</organism>
<dbReference type="Gene3D" id="1.10.1000.11">
    <property type="entry name" value="Arf Nucleotide-binding Site Opener,domain 2"/>
    <property type="match status" value="1"/>
</dbReference>
<dbReference type="SUPFAM" id="SSF48425">
    <property type="entry name" value="Sec7 domain"/>
    <property type="match status" value="1"/>
</dbReference>
<evidence type="ECO:0000259" key="3">
    <source>
        <dbReference type="PROSITE" id="PS50190"/>
    </source>
</evidence>
<protein>
    <recommendedName>
        <fullName evidence="3">SEC7 domain-containing protein</fullName>
    </recommendedName>
</protein>
<keyword evidence="5" id="KW-1185">Reference proteome</keyword>